<gene>
    <name evidence="7" type="ORF">AKJ37_06490</name>
</gene>
<proteinExistence type="predicted"/>
<dbReference type="GO" id="GO:0005886">
    <property type="term" value="C:plasma membrane"/>
    <property type="evidence" value="ECO:0007669"/>
    <property type="project" value="UniProtKB-SubCell"/>
</dbReference>
<reference evidence="7 8" key="1">
    <citation type="journal article" date="2016" name="Sci. Rep.">
        <title>Metabolic traits of an uncultured archaeal lineage -MSBL1- from brine pools of the Red Sea.</title>
        <authorList>
            <person name="Mwirichia R."/>
            <person name="Alam I."/>
            <person name="Rashid M."/>
            <person name="Vinu M."/>
            <person name="Ba-Alawi W."/>
            <person name="Anthony Kamau A."/>
            <person name="Kamanda Ngugi D."/>
            <person name="Goker M."/>
            <person name="Klenk H.P."/>
            <person name="Bajic V."/>
            <person name="Stingl U."/>
        </authorList>
    </citation>
    <scope>NUCLEOTIDE SEQUENCE [LARGE SCALE GENOMIC DNA]</scope>
    <source>
        <strain evidence="7">SCGC-AAA259I09</strain>
    </source>
</reference>
<dbReference type="PANTHER" id="PTHR43370:SF1">
    <property type="entry name" value="GUANOSINE ABC TRANSPORTER PERMEASE PROTEIN NUPQ"/>
    <property type="match status" value="1"/>
</dbReference>
<feature type="transmembrane region" description="Helical" evidence="6">
    <location>
        <begin position="47"/>
        <end position="66"/>
    </location>
</feature>
<comment type="subcellular location">
    <subcellularLocation>
        <location evidence="1">Cell membrane</location>
        <topology evidence="1">Multi-pass membrane protein</topology>
    </subcellularLocation>
</comment>
<feature type="transmembrane region" description="Helical" evidence="6">
    <location>
        <begin position="143"/>
        <end position="165"/>
    </location>
</feature>
<feature type="transmembrane region" description="Helical" evidence="6">
    <location>
        <begin position="171"/>
        <end position="189"/>
    </location>
</feature>
<feature type="transmembrane region" description="Helical" evidence="6">
    <location>
        <begin position="21"/>
        <end position="41"/>
    </location>
</feature>
<keyword evidence="8" id="KW-1185">Reference proteome</keyword>
<dbReference type="InterPro" id="IPR001851">
    <property type="entry name" value="ABC_transp_permease"/>
</dbReference>
<keyword evidence="2" id="KW-1003">Cell membrane</keyword>
<evidence type="ECO:0000256" key="5">
    <source>
        <dbReference type="ARBA" id="ARBA00023136"/>
    </source>
</evidence>
<keyword evidence="4 6" id="KW-1133">Transmembrane helix</keyword>
<evidence type="ECO:0000313" key="7">
    <source>
        <dbReference type="EMBL" id="KXA95926.1"/>
    </source>
</evidence>
<dbReference type="EMBL" id="LHXR01000127">
    <property type="protein sequence ID" value="KXA95926.1"/>
    <property type="molecule type" value="Genomic_DNA"/>
</dbReference>
<feature type="transmembrane region" description="Helical" evidence="6">
    <location>
        <begin position="220"/>
        <end position="242"/>
    </location>
</feature>
<evidence type="ECO:0000256" key="3">
    <source>
        <dbReference type="ARBA" id="ARBA00022692"/>
    </source>
</evidence>
<keyword evidence="5 6" id="KW-0472">Membrane</keyword>
<keyword evidence="3 6" id="KW-0812">Transmembrane</keyword>
<dbReference type="GO" id="GO:0022857">
    <property type="term" value="F:transmembrane transporter activity"/>
    <property type="evidence" value="ECO:0007669"/>
    <property type="project" value="InterPro"/>
</dbReference>
<dbReference type="CDD" id="cd06580">
    <property type="entry name" value="TM_PBP1_transp_TpRbsC_like"/>
    <property type="match status" value="1"/>
</dbReference>
<evidence type="ECO:0000256" key="4">
    <source>
        <dbReference type="ARBA" id="ARBA00022989"/>
    </source>
</evidence>
<dbReference type="Proteomes" id="UP000070463">
    <property type="component" value="Unassembled WGS sequence"/>
</dbReference>
<name>A0A133UP24_9EURY</name>
<feature type="transmembrane region" description="Helical" evidence="6">
    <location>
        <begin position="196"/>
        <end position="214"/>
    </location>
</feature>
<evidence type="ECO:0000313" key="8">
    <source>
        <dbReference type="Proteomes" id="UP000070463"/>
    </source>
</evidence>
<accession>A0A133UP24</accession>
<organism evidence="7 8">
    <name type="scientific">candidate division MSBL1 archaeon SCGC-AAA259I09</name>
    <dbReference type="NCBI Taxonomy" id="1698267"/>
    <lineage>
        <taxon>Archaea</taxon>
        <taxon>Methanobacteriati</taxon>
        <taxon>Methanobacteriota</taxon>
        <taxon>candidate division MSBL1</taxon>
    </lineage>
</organism>
<dbReference type="Pfam" id="PF02653">
    <property type="entry name" value="BPD_transp_2"/>
    <property type="match status" value="1"/>
</dbReference>
<protein>
    <recommendedName>
        <fullName evidence="9">ABC transporter permease</fullName>
    </recommendedName>
</protein>
<evidence type="ECO:0000256" key="2">
    <source>
        <dbReference type="ARBA" id="ARBA00022475"/>
    </source>
</evidence>
<comment type="caution">
    <text evidence="7">The sequence shown here is derived from an EMBL/GenBank/DDBJ whole genome shotgun (WGS) entry which is preliminary data.</text>
</comment>
<dbReference type="PANTHER" id="PTHR43370">
    <property type="entry name" value="SUGAR ABC TRANSPORTER INTEGRAL MEMBRANE PROTEIN-RELATED"/>
    <property type="match status" value="1"/>
</dbReference>
<evidence type="ECO:0000256" key="1">
    <source>
        <dbReference type="ARBA" id="ARBA00004651"/>
    </source>
</evidence>
<feature type="transmembrane region" description="Helical" evidence="6">
    <location>
        <begin position="101"/>
        <end position="122"/>
    </location>
</feature>
<evidence type="ECO:0000256" key="6">
    <source>
        <dbReference type="SAM" id="Phobius"/>
    </source>
</evidence>
<evidence type="ECO:0008006" key="9">
    <source>
        <dbReference type="Google" id="ProtNLM"/>
    </source>
</evidence>
<dbReference type="AlphaFoldDB" id="A0A133UP24"/>
<sequence length="258" mass="27979">MTLGAYLGFLGALIFSNPWMGLLLGALAGLFISLIHGYLSITLGVNQIVSGLGFWFIGVGVANFSYQRFSQEGIEHIISFKSIMVSAEGVLKIFGDLKPPFYLGLVMIVISIFLFYKTHFGLNVRSVGENPIAADVAGIKVNAVRYMSVALSGSLSGLGGAILSISRLSEFSLGIVGGRGFLVITIVFLGNWDLKFAVIGAFLISFVEAFSLWVNVVFPWIPYPLLYMLPYIAALLGVGIWARKGKMPSSLLIPYRHL</sequence>